<dbReference type="AlphaFoldDB" id="A0A813D9G4"/>
<evidence type="ECO:0000256" key="6">
    <source>
        <dbReference type="SAM" id="Phobius"/>
    </source>
</evidence>
<organism evidence="8 9">
    <name type="scientific">Polarella glacialis</name>
    <name type="common">Dinoflagellate</name>
    <dbReference type="NCBI Taxonomy" id="89957"/>
    <lineage>
        <taxon>Eukaryota</taxon>
        <taxon>Sar</taxon>
        <taxon>Alveolata</taxon>
        <taxon>Dinophyceae</taxon>
        <taxon>Suessiales</taxon>
        <taxon>Suessiaceae</taxon>
        <taxon>Polarella</taxon>
    </lineage>
</organism>
<feature type="domain" description="Major facilitator superfamily (MFS) profile" evidence="7">
    <location>
        <begin position="34"/>
        <end position="462"/>
    </location>
</feature>
<dbReference type="Gene3D" id="1.20.1250.20">
    <property type="entry name" value="MFS general substrate transporter like domains"/>
    <property type="match status" value="1"/>
</dbReference>
<dbReference type="GO" id="GO:0046943">
    <property type="term" value="F:carboxylic acid transmembrane transporter activity"/>
    <property type="evidence" value="ECO:0007669"/>
    <property type="project" value="TreeGrafter"/>
</dbReference>
<feature type="transmembrane region" description="Helical" evidence="6">
    <location>
        <begin position="263"/>
        <end position="283"/>
    </location>
</feature>
<dbReference type="PROSITE" id="PS00216">
    <property type="entry name" value="SUGAR_TRANSPORT_1"/>
    <property type="match status" value="1"/>
</dbReference>
<feature type="transmembrane region" description="Helical" evidence="6">
    <location>
        <begin position="72"/>
        <end position="94"/>
    </location>
</feature>
<feature type="transmembrane region" description="Helical" evidence="6">
    <location>
        <begin position="171"/>
        <end position="192"/>
    </location>
</feature>
<evidence type="ECO:0000313" key="9">
    <source>
        <dbReference type="Proteomes" id="UP000654075"/>
    </source>
</evidence>
<dbReference type="EMBL" id="CAJNNV010000504">
    <property type="protein sequence ID" value="CAE8582817.1"/>
    <property type="molecule type" value="Genomic_DNA"/>
</dbReference>
<dbReference type="Proteomes" id="UP000654075">
    <property type="component" value="Unassembled WGS sequence"/>
</dbReference>
<keyword evidence="9" id="KW-1185">Reference proteome</keyword>
<dbReference type="InterPro" id="IPR011701">
    <property type="entry name" value="MFS"/>
</dbReference>
<comment type="subcellular location">
    <subcellularLocation>
        <location evidence="1">Membrane</location>
        <topology evidence="1">Multi-pass membrane protein</topology>
    </subcellularLocation>
</comment>
<comment type="caution">
    <text evidence="8">The sequence shown here is derived from an EMBL/GenBank/DDBJ whole genome shotgun (WGS) entry which is preliminary data.</text>
</comment>
<gene>
    <name evidence="8" type="ORF">PGLA1383_LOCUS1807</name>
</gene>
<keyword evidence="3 6" id="KW-1133">Transmembrane helix</keyword>
<feature type="transmembrane region" description="Helical" evidence="6">
    <location>
        <begin position="437"/>
        <end position="458"/>
    </location>
</feature>
<dbReference type="PROSITE" id="PS00217">
    <property type="entry name" value="SUGAR_TRANSPORT_2"/>
    <property type="match status" value="1"/>
</dbReference>
<protein>
    <recommendedName>
        <fullName evidence="7">Major facilitator superfamily (MFS) profile domain-containing protein</fullName>
    </recommendedName>
</protein>
<proteinExistence type="predicted"/>
<feature type="transmembrane region" description="Helical" evidence="6">
    <location>
        <begin position="369"/>
        <end position="387"/>
    </location>
</feature>
<evidence type="ECO:0000256" key="1">
    <source>
        <dbReference type="ARBA" id="ARBA00004141"/>
    </source>
</evidence>
<dbReference type="PANTHER" id="PTHR23508:SF10">
    <property type="entry name" value="CARBOXYLIC ACID TRANSPORTER PROTEIN HOMOLOG"/>
    <property type="match status" value="1"/>
</dbReference>
<feature type="transmembrane region" description="Helical" evidence="6">
    <location>
        <begin position="314"/>
        <end position="332"/>
    </location>
</feature>
<dbReference type="OrthoDB" id="433512at2759"/>
<sequence length="496" mass="52674">MALAHREAPFSAAGEEEPPLLDPDALARKNQIRNTWIAAFSNLSTAYNLVNINLAHVCMENQYCGGDNCKNAVTAAGTACLVGAIFGQLTFGYVGDCLGRGRALQLTMVLSILGALVSGFAVPINSEDPSSVFTFLCISRFVLGIGVGGVYPLAATIAAESSASANRGRSVSIVFSMQGVGTLLVPLVGMLLLYSLGDDLHRRKNGLSIPGISWRLMLGLGALPGMILLRFKTSSAAETSPAASPRPAGQSLTLMQALGMRRYWPKLVGCAGGWFLFDITFYGNTLFAPTVLEDVFKSSTSGIPLTGKTLSTNLCWQLTLLALIGLPGYYVSVWQMDKLGRKNIQLQGFVMMAVLYGALGLWMDDLEGNAAVLMLIYGLTYFFSSFGPNSTTFILPSESFPREVRSSLNGFCAAMGKLGATVGSACFKPIISAAGTSAVFFLCAGCAALGVVVTVFFIDDLRGREMEGDGDDRETQSSRGCSRDVQSMAGVEAMRL</sequence>
<evidence type="ECO:0000256" key="3">
    <source>
        <dbReference type="ARBA" id="ARBA00022989"/>
    </source>
</evidence>
<evidence type="ECO:0000256" key="2">
    <source>
        <dbReference type="ARBA" id="ARBA00022692"/>
    </source>
</evidence>
<feature type="transmembrane region" description="Helical" evidence="6">
    <location>
        <begin position="344"/>
        <end position="363"/>
    </location>
</feature>
<keyword evidence="2 6" id="KW-0812">Transmembrane</keyword>
<reference evidence="8" key="1">
    <citation type="submission" date="2021-02" db="EMBL/GenBank/DDBJ databases">
        <authorList>
            <person name="Dougan E. K."/>
            <person name="Rhodes N."/>
            <person name="Thang M."/>
            <person name="Chan C."/>
        </authorList>
    </citation>
    <scope>NUCLEOTIDE SEQUENCE</scope>
</reference>
<name>A0A813D9G4_POLGL</name>
<dbReference type="SUPFAM" id="SSF103473">
    <property type="entry name" value="MFS general substrate transporter"/>
    <property type="match status" value="1"/>
</dbReference>
<feature type="transmembrane region" description="Helical" evidence="6">
    <location>
        <begin position="106"/>
        <end position="126"/>
    </location>
</feature>
<feature type="transmembrane region" description="Helical" evidence="6">
    <location>
        <begin position="212"/>
        <end position="231"/>
    </location>
</feature>
<dbReference type="InterPro" id="IPR020846">
    <property type="entry name" value="MFS_dom"/>
</dbReference>
<accession>A0A813D9G4</accession>
<dbReference type="Pfam" id="PF07690">
    <property type="entry name" value="MFS_1"/>
    <property type="match status" value="1"/>
</dbReference>
<feature type="transmembrane region" description="Helical" evidence="6">
    <location>
        <begin position="132"/>
        <end position="159"/>
    </location>
</feature>
<dbReference type="GO" id="GO:0005886">
    <property type="term" value="C:plasma membrane"/>
    <property type="evidence" value="ECO:0007669"/>
    <property type="project" value="TreeGrafter"/>
</dbReference>
<evidence type="ECO:0000256" key="4">
    <source>
        <dbReference type="ARBA" id="ARBA00023136"/>
    </source>
</evidence>
<dbReference type="OMA" id="RGPIFIL"/>
<evidence type="ECO:0000259" key="7">
    <source>
        <dbReference type="PROSITE" id="PS50850"/>
    </source>
</evidence>
<dbReference type="PANTHER" id="PTHR23508">
    <property type="entry name" value="CARBOXYLIC ACID TRANSPORTER PROTEIN HOMOLOG"/>
    <property type="match status" value="1"/>
</dbReference>
<dbReference type="InterPro" id="IPR036259">
    <property type="entry name" value="MFS_trans_sf"/>
</dbReference>
<dbReference type="InterPro" id="IPR005829">
    <property type="entry name" value="Sugar_transporter_CS"/>
</dbReference>
<dbReference type="PROSITE" id="PS50850">
    <property type="entry name" value="MFS"/>
    <property type="match status" value="1"/>
</dbReference>
<feature type="region of interest" description="Disordered" evidence="5">
    <location>
        <begin position="466"/>
        <end position="496"/>
    </location>
</feature>
<keyword evidence="4 6" id="KW-0472">Membrane</keyword>
<evidence type="ECO:0000256" key="5">
    <source>
        <dbReference type="SAM" id="MobiDB-lite"/>
    </source>
</evidence>
<evidence type="ECO:0000313" key="8">
    <source>
        <dbReference type="EMBL" id="CAE8582817.1"/>
    </source>
</evidence>
<feature type="region of interest" description="Disordered" evidence="5">
    <location>
        <begin position="1"/>
        <end position="21"/>
    </location>
</feature>